<comment type="caution">
    <text evidence="2">The sequence shown here is derived from an EMBL/GenBank/DDBJ whole genome shotgun (WGS) entry which is preliminary data.</text>
</comment>
<dbReference type="OrthoDB" id="2915578at2"/>
<keyword evidence="3" id="KW-1185">Reference proteome</keyword>
<organism evidence="2 3">
    <name type="scientific">Brevibacillus fluminis</name>
    <dbReference type="NCBI Taxonomy" id="511487"/>
    <lineage>
        <taxon>Bacteria</taxon>
        <taxon>Bacillati</taxon>
        <taxon>Bacillota</taxon>
        <taxon>Bacilli</taxon>
        <taxon>Bacillales</taxon>
        <taxon>Paenibacillaceae</taxon>
        <taxon>Brevibacillus</taxon>
    </lineage>
</organism>
<accession>A0A3M8DAV0</accession>
<evidence type="ECO:0000256" key="1">
    <source>
        <dbReference type="SAM" id="MobiDB-lite"/>
    </source>
</evidence>
<evidence type="ECO:0000313" key="2">
    <source>
        <dbReference type="EMBL" id="RNB85118.1"/>
    </source>
</evidence>
<dbReference type="AlphaFoldDB" id="A0A3M8DAV0"/>
<feature type="compositionally biased region" description="Acidic residues" evidence="1">
    <location>
        <begin position="1"/>
        <end position="10"/>
    </location>
</feature>
<protein>
    <submittedName>
        <fullName evidence="2">Uncharacterized protein</fullName>
    </submittedName>
</protein>
<gene>
    <name evidence="2" type="ORF">EDM56_19615</name>
</gene>
<dbReference type="Proteomes" id="UP000271031">
    <property type="component" value="Unassembled WGS sequence"/>
</dbReference>
<evidence type="ECO:0000313" key="3">
    <source>
        <dbReference type="Proteomes" id="UP000271031"/>
    </source>
</evidence>
<sequence length="100" mass="10765">MSQELVENEDTLPNGQQSTANATANALGGLGGQAYNLTYVDNYSTLMLVYSFLSLLGSQAGQGANLSQAASELTPLLKSVMEEEKRYRQAFLDAVESLKK</sequence>
<reference evidence="2 3" key="1">
    <citation type="submission" date="2018-10" db="EMBL/GenBank/DDBJ databases">
        <title>Phylogenomics of Brevibacillus.</title>
        <authorList>
            <person name="Dunlap C."/>
        </authorList>
    </citation>
    <scope>NUCLEOTIDE SEQUENCE [LARGE SCALE GENOMIC DNA]</scope>
    <source>
        <strain evidence="2 3">JCM 15716</strain>
    </source>
</reference>
<dbReference type="RefSeq" id="WP_122919603.1">
    <property type="nucleotide sequence ID" value="NZ_RHHQ01000015.1"/>
</dbReference>
<proteinExistence type="predicted"/>
<feature type="region of interest" description="Disordered" evidence="1">
    <location>
        <begin position="1"/>
        <end position="20"/>
    </location>
</feature>
<name>A0A3M8DAV0_9BACL</name>
<dbReference type="EMBL" id="RHHQ01000015">
    <property type="protein sequence ID" value="RNB85118.1"/>
    <property type="molecule type" value="Genomic_DNA"/>
</dbReference>